<evidence type="ECO:0000256" key="2">
    <source>
        <dbReference type="SAM" id="Phobius"/>
    </source>
</evidence>
<keyword evidence="2" id="KW-0472">Membrane</keyword>
<evidence type="ECO:0000313" key="4">
    <source>
        <dbReference type="EMBL" id="WWC64520.1"/>
    </source>
</evidence>
<gene>
    <name evidence="3" type="ORF">I303_06532</name>
    <name evidence="4" type="ORF">I303_107130</name>
</gene>
<dbReference type="GeneID" id="28970231"/>
<accession>A0A1A5ZYT9</accession>
<proteinExistence type="predicted"/>
<sequence length="271" mass="29166">MTTTPPLPRVIITPSTPLFSSSSNFDSTRLPSPRSAGRSTVPAPIPLDAISEKPRTRSRSLTTSSTTSNSSKSESTYHSFSDIEMEKGSYIRPIPILNPTRSYSLPSFPSEAYLAPPRLSAPRSGKRPLRSPLISVVFLLFAFLLVLSTAMCTSSSAGRLLDLQRAAGEKIHGLLQFNLEGCGKDAIAKSASSTKAGTGEDTDLTGQSDSLAQAQNEMEVKASGNGLLDLLFWHADDWREYRDQWTHSIASAGPAISLDGAAIWDFDSLSL</sequence>
<dbReference type="KEGG" id="kdj:28970231"/>
<dbReference type="Proteomes" id="UP000078595">
    <property type="component" value="Chromosome 9"/>
</dbReference>
<dbReference type="RefSeq" id="XP_018260816.1">
    <property type="nucleotide sequence ID" value="XM_018409813.1"/>
</dbReference>
<dbReference type="EMBL" id="KI894034">
    <property type="protein sequence ID" value="OBR82974.1"/>
    <property type="molecule type" value="Genomic_DNA"/>
</dbReference>
<feature type="compositionally biased region" description="Low complexity" evidence="1">
    <location>
        <begin position="59"/>
        <end position="79"/>
    </location>
</feature>
<evidence type="ECO:0000313" key="5">
    <source>
        <dbReference type="Proteomes" id="UP000078595"/>
    </source>
</evidence>
<evidence type="ECO:0000256" key="1">
    <source>
        <dbReference type="SAM" id="MobiDB-lite"/>
    </source>
</evidence>
<dbReference type="OrthoDB" id="2565047at2759"/>
<reference evidence="3" key="1">
    <citation type="submission" date="2013-07" db="EMBL/GenBank/DDBJ databases">
        <title>The Genome Sequence of Cryptococcus dejecticola CBS10117.</title>
        <authorList>
            <consortium name="The Broad Institute Genome Sequencing Platform"/>
            <person name="Cuomo C."/>
            <person name="Litvintseva A."/>
            <person name="Chen Y."/>
            <person name="Heitman J."/>
            <person name="Sun S."/>
            <person name="Springer D."/>
            <person name="Dromer F."/>
            <person name="Young S.K."/>
            <person name="Zeng Q."/>
            <person name="Gargeya S."/>
            <person name="Fitzgerald M."/>
            <person name="Abouelleil A."/>
            <person name="Alvarado L."/>
            <person name="Berlin A.M."/>
            <person name="Chapman S.B."/>
            <person name="Dewar J."/>
            <person name="Goldberg J."/>
            <person name="Griggs A."/>
            <person name="Gujja S."/>
            <person name="Hansen M."/>
            <person name="Howarth C."/>
            <person name="Imamovic A."/>
            <person name="Larimer J."/>
            <person name="McCowan C."/>
            <person name="Murphy C."/>
            <person name="Pearson M."/>
            <person name="Priest M."/>
            <person name="Roberts A."/>
            <person name="Saif S."/>
            <person name="Shea T."/>
            <person name="Sykes S."/>
            <person name="Wortman J."/>
            <person name="Nusbaum C."/>
            <person name="Birren B."/>
        </authorList>
    </citation>
    <scope>NUCLEOTIDE SEQUENCE [LARGE SCALE GENOMIC DNA]</scope>
    <source>
        <strain evidence="3">CBS 10117</strain>
    </source>
</reference>
<feature type="region of interest" description="Disordered" evidence="1">
    <location>
        <begin position="1"/>
        <end position="79"/>
    </location>
</feature>
<dbReference type="EMBL" id="CP144538">
    <property type="protein sequence ID" value="WWC64520.1"/>
    <property type="molecule type" value="Genomic_DNA"/>
</dbReference>
<dbReference type="VEuPathDB" id="FungiDB:I303_06532"/>
<keyword evidence="5" id="KW-1185">Reference proteome</keyword>
<reference evidence="4" key="2">
    <citation type="submission" date="2013-07" db="EMBL/GenBank/DDBJ databases">
        <authorList>
            <consortium name="The Broad Institute Genome Sequencing Platform"/>
            <person name="Cuomo C."/>
            <person name="Litvintseva A."/>
            <person name="Chen Y."/>
            <person name="Heitman J."/>
            <person name="Sun S."/>
            <person name="Springer D."/>
            <person name="Dromer F."/>
            <person name="Young S.K."/>
            <person name="Zeng Q."/>
            <person name="Gargeya S."/>
            <person name="Fitzgerald M."/>
            <person name="Abouelleil A."/>
            <person name="Alvarado L."/>
            <person name="Berlin A.M."/>
            <person name="Chapman S.B."/>
            <person name="Dewar J."/>
            <person name="Goldberg J."/>
            <person name="Griggs A."/>
            <person name="Gujja S."/>
            <person name="Hansen M."/>
            <person name="Howarth C."/>
            <person name="Imamovic A."/>
            <person name="Larimer J."/>
            <person name="McCowan C."/>
            <person name="Murphy C."/>
            <person name="Pearson M."/>
            <person name="Priest M."/>
            <person name="Roberts A."/>
            <person name="Saif S."/>
            <person name="Shea T."/>
            <person name="Sykes S."/>
            <person name="Wortman J."/>
            <person name="Nusbaum C."/>
            <person name="Birren B."/>
        </authorList>
    </citation>
    <scope>NUCLEOTIDE SEQUENCE</scope>
    <source>
        <strain evidence="4">CBS 10117</strain>
    </source>
</reference>
<reference evidence="4" key="3">
    <citation type="submission" date="2024-02" db="EMBL/GenBank/DDBJ databases">
        <title>Comparative genomics of Cryptococcus and Kwoniella reveals pathogenesis evolution and contrasting modes of karyotype evolution via chromosome fusion or intercentromeric recombination.</title>
        <authorList>
            <person name="Coelho M.A."/>
            <person name="David-Palma M."/>
            <person name="Shea T."/>
            <person name="Bowers K."/>
            <person name="McGinley-Smith S."/>
            <person name="Mohammad A.W."/>
            <person name="Gnirke A."/>
            <person name="Yurkov A.M."/>
            <person name="Nowrousian M."/>
            <person name="Sun S."/>
            <person name="Cuomo C.A."/>
            <person name="Heitman J."/>
        </authorList>
    </citation>
    <scope>NUCLEOTIDE SEQUENCE</scope>
    <source>
        <strain evidence="4">CBS 10117</strain>
    </source>
</reference>
<name>A0A1A5ZYT9_9TREE</name>
<keyword evidence="2" id="KW-0812">Transmembrane</keyword>
<protein>
    <submittedName>
        <fullName evidence="3">Uncharacterized protein</fullName>
    </submittedName>
</protein>
<evidence type="ECO:0000313" key="3">
    <source>
        <dbReference type="EMBL" id="OBR82974.1"/>
    </source>
</evidence>
<organism evidence="3">
    <name type="scientific">Kwoniella dejecticola CBS 10117</name>
    <dbReference type="NCBI Taxonomy" id="1296121"/>
    <lineage>
        <taxon>Eukaryota</taxon>
        <taxon>Fungi</taxon>
        <taxon>Dikarya</taxon>
        <taxon>Basidiomycota</taxon>
        <taxon>Agaricomycotina</taxon>
        <taxon>Tremellomycetes</taxon>
        <taxon>Tremellales</taxon>
        <taxon>Cryptococcaceae</taxon>
        <taxon>Kwoniella</taxon>
    </lineage>
</organism>
<feature type="transmembrane region" description="Helical" evidence="2">
    <location>
        <begin position="133"/>
        <end position="151"/>
    </location>
</feature>
<dbReference type="AlphaFoldDB" id="A0A1A5ZYT9"/>
<feature type="compositionally biased region" description="Polar residues" evidence="1">
    <location>
        <begin position="13"/>
        <end position="30"/>
    </location>
</feature>
<keyword evidence="2" id="KW-1133">Transmembrane helix</keyword>